<comment type="caution">
    <text evidence="1">The sequence shown here is derived from an EMBL/GenBank/DDBJ whole genome shotgun (WGS) entry which is preliminary data.</text>
</comment>
<dbReference type="EMBL" id="BMBA01000001">
    <property type="protein sequence ID" value="GFZ30137.1"/>
    <property type="molecule type" value="Genomic_DNA"/>
</dbReference>
<keyword evidence="2" id="KW-1185">Reference proteome</keyword>
<organism evidence="1 2">
    <name type="scientific">Clostridium zeae</name>
    <dbReference type="NCBI Taxonomy" id="2759022"/>
    <lineage>
        <taxon>Bacteria</taxon>
        <taxon>Bacillati</taxon>
        <taxon>Bacillota</taxon>
        <taxon>Clostridia</taxon>
        <taxon>Eubacteriales</taxon>
        <taxon>Clostridiaceae</taxon>
        <taxon>Clostridium</taxon>
    </lineage>
</organism>
<reference evidence="1 2" key="1">
    <citation type="journal article" date="2021" name="Int. J. Syst. Evol. Microbiol.">
        <title>Clostridium zeae sp. nov., isolated from corn silage.</title>
        <authorList>
            <person name="Kobayashi H."/>
            <person name="Tanizawa Y."/>
            <person name="Yagura M."/>
            <person name="Sakamoto M."/>
            <person name="Ohkuma M."/>
            <person name="Tohno M."/>
        </authorList>
    </citation>
    <scope>NUCLEOTIDE SEQUENCE [LARGE SCALE GENOMIC DNA]</scope>
    <source>
        <strain evidence="1 2">CSC2</strain>
    </source>
</reference>
<evidence type="ECO:0000313" key="1">
    <source>
        <dbReference type="EMBL" id="GFZ30137.1"/>
    </source>
</evidence>
<proteinExistence type="predicted"/>
<dbReference type="Proteomes" id="UP000663802">
    <property type="component" value="Unassembled WGS sequence"/>
</dbReference>
<accession>A0ABQ1E5V7</accession>
<protein>
    <submittedName>
        <fullName evidence="1">Uncharacterized protein</fullName>
    </submittedName>
</protein>
<evidence type="ECO:0000313" key="2">
    <source>
        <dbReference type="Proteomes" id="UP000663802"/>
    </source>
</evidence>
<gene>
    <name evidence="1" type="ORF">CSC2_06630</name>
</gene>
<sequence length="177" mass="21167">MSLLIRFKKFNKMLQVKDVDDLGLSKNNNLKRNKEESFTTIAELERWLEDEFYNFNLISIGKYHAQEGDVIEVDNDRYLYCYSERGNKSIIKSFKSEKELVSYAYLMFKDNKWSKSHLLAISFNIDKINHIEQELNNLKVEYVRNDSPNHRNGNTAYRIFVFGKDIKKTEHLKLFEY</sequence>
<name>A0ABQ1E5V7_9CLOT</name>
<dbReference type="RefSeq" id="WP_206868136.1">
    <property type="nucleotide sequence ID" value="NZ_BMBA01000001.1"/>
</dbReference>